<dbReference type="EMBL" id="UGCP01000002">
    <property type="protein sequence ID" value="STI86334.1"/>
    <property type="molecule type" value="Genomic_DNA"/>
</dbReference>
<sequence>MNATWDVAGKGEWHDSTITLTDLSTGFDQLQYGTMTVEKPRLILDKPVVWVRDAQHPSFSGALSLGRRANAVHWRQCVTAINLKI</sequence>
<dbReference type="AlphaFoldDB" id="A0A376U9Y5"/>
<name>A0A376U9Y5_ECOLX</name>
<evidence type="ECO:0000313" key="1">
    <source>
        <dbReference type="EMBL" id="STI86334.1"/>
    </source>
</evidence>
<proteinExistence type="predicted"/>
<reference evidence="1 2" key="1">
    <citation type="submission" date="2018-06" db="EMBL/GenBank/DDBJ databases">
        <authorList>
            <consortium name="Pathogen Informatics"/>
            <person name="Doyle S."/>
        </authorList>
    </citation>
    <scope>NUCLEOTIDE SEQUENCE [LARGE SCALE GENOMIC DNA]</scope>
    <source>
        <strain evidence="1 2">NCTC8622</strain>
    </source>
</reference>
<dbReference type="Proteomes" id="UP000254079">
    <property type="component" value="Unassembled WGS sequence"/>
</dbReference>
<evidence type="ECO:0000313" key="2">
    <source>
        <dbReference type="Proteomes" id="UP000254079"/>
    </source>
</evidence>
<protein>
    <submittedName>
        <fullName evidence="1">Protein</fullName>
    </submittedName>
</protein>
<dbReference type="InterPro" id="IPR021730">
    <property type="entry name" value="YdbH"/>
</dbReference>
<accession>A0A376U9Y5</accession>
<gene>
    <name evidence="1" type="primary">ydbH_2</name>
    <name evidence="1" type="ORF">NCTC8622_05454</name>
</gene>
<dbReference type="Pfam" id="PF11739">
    <property type="entry name" value="YdbH-like"/>
    <property type="match status" value="1"/>
</dbReference>
<organism evidence="1 2">
    <name type="scientific">Escherichia coli</name>
    <dbReference type="NCBI Taxonomy" id="562"/>
    <lineage>
        <taxon>Bacteria</taxon>
        <taxon>Pseudomonadati</taxon>
        <taxon>Pseudomonadota</taxon>
        <taxon>Gammaproteobacteria</taxon>
        <taxon>Enterobacterales</taxon>
        <taxon>Enterobacteriaceae</taxon>
        <taxon>Escherichia</taxon>
    </lineage>
</organism>